<dbReference type="Pfam" id="PF12680">
    <property type="entry name" value="SnoaL_2"/>
    <property type="match status" value="1"/>
</dbReference>
<dbReference type="NCBIfam" id="TIGR02937">
    <property type="entry name" value="sigma70-ECF"/>
    <property type="match status" value="1"/>
</dbReference>
<dbReference type="Gene3D" id="3.10.450.50">
    <property type="match status" value="1"/>
</dbReference>
<dbReference type="RefSeq" id="WP_213009103.1">
    <property type="nucleotide sequence ID" value="NZ_BOQN01000065.1"/>
</dbReference>
<keyword evidence="5" id="KW-0804">Transcription</keyword>
<comment type="caution">
    <text evidence="9">The sequence shown here is derived from an EMBL/GenBank/DDBJ whole genome shotgun (WGS) entry which is preliminary data.</text>
</comment>
<gene>
    <name evidence="9" type="primary">rpoE_14</name>
    <name evidence="9" type="ORF">Ato02nite_050780</name>
</gene>
<evidence type="ECO:0000256" key="4">
    <source>
        <dbReference type="ARBA" id="ARBA00023082"/>
    </source>
</evidence>
<keyword evidence="10" id="KW-1185">Reference proteome</keyword>
<dbReference type="PANTHER" id="PTHR30173">
    <property type="entry name" value="SIGMA 19 FACTOR"/>
    <property type="match status" value="1"/>
</dbReference>
<dbReference type="InterPro" id="IPR014284">
    <property type="entry name" value="RNA_pol_sigma-70_dom"/>
</dbReference>
<dbReference type="InterPro" id="IPR007627">
    <property type="entry name" value="RNA_pol_sigma70_r2"/>
</dbReference>
<dbReference type="GO" id="GO:0006352">
    <property type="term" value="P:DNA-templated transcription initiation"/>
    <property type="evidence" value="ECO:0007669"/>
    <property type="project" value="InterPro"/>
</dbReference>
<dbReference type="Pfam" id="PF04542">
    <property type="entry name" value="Sigma70_r2"/>
    <property type="match status" value="1"/>
</dbReference>
<dbReference type="InterPro" id="IPR032710">
    <property type="entry name" value="NTF2-like_dom_sf"/>
</dbReference>
<evidence type="ECO:0000256" key="1">
    <source>
        <dbReference type="ARBA" id="ARBA00010641"/>
    </source>
</evidence>
<comment type="subunit">
    <text evidence="2">Interacts transiently with the RNA polymerase catalytic core formed by RpoA, RpoB, RpoC and RpoZ (2 alpha, 1 beta, 1 beta' and 1 omega subunit) to form the RNA polymerase holoenzyme that can initiate transcription.</text>
</comment>
<dbReference type="InterPro" id="IPR036388">
    <property type="entry name" value="WH-like_DNA-bd_sf"/>
</dbReference>
<evidence type="ECO:0000259" key="7">
    <source>
        <dbReference type="Pfam" id="PF08281"/>
    </source>
</evidence>
<keyword evidence="3" id="KW-0805">Transcription regulation</keyword>
<evidence type="ECO:0000313" key="10">
    <source>
        <dbReference type="Proteomes" id="UP000677082"/>
    </source>
</evidence>
<evidence type="ECO:0000256" key="3">
    <source>
        <dbReference type="ARBA" id="ARBA00023015"/>
    </source>
</evidence>
<proteinExistence type="inferred from homology"/>
<dbReference type="CDD" id="cd06171">
    <property type="entry name" value="Sigma70_r4"/>
    <property type="match status" value="1"/>
</dbReference>
<dbReference type="GO" id="GO:0016987">
    <property type="term" value="F:sigma factor activity"/>
    <property type="evidence" value="ECO:0007669"/>
    <property type="project" value="UniProtKB-KW"/>
</dbReference>
<dbReference type="InterPro" id="IPR014305">
    <property type="entry name" value="RNA_pol_sigma-G_actinobac"/>
</dbReference>
<dbReference type="NCBIfam" id="NF006089">
    <property type="entry name" value="PRK08241.1"/>
    <property type="match status" value="1"/>
</dbReference>
<dbReference type="GO" id="GO:0003677">
    <property type="term" value="F:DNA binding"/>
    <property type="evidence" value="ECO:0007669"/>
    <property type="project" value="InterPro"/>
</dbReference>
<evidence type="ECO:0000259" key="8">
    <source>
        <dbReference type="Pfam" id="PF12680"/>
    </source>
</evidence>
<dbReference type="PANTHER" id="PTHR30173:SF36">
    <property type="entry name" value="ECF RNA POLYMERASE SIGMA FACTOR SIGJ"/>
    <property type="match status" value="1"/>
</dbReference>
<dbReference type="SUPFAM" id="SSF54427">
    <property type="entry name" value="NTF2-like"/>
    <property type="match status" value="1"/>
</dbReference>
<keyword evidence="4" id="KW-0731">Sigma factor</keyword>
<dbReference type="InterPro" id="IPR013324">
    <property type="entry name" value="RNA_pol_sigma_r3/r4-like"/>
</dbReference>
<dbReference type="EMBL" id="BOQN01000065">
    <property type="protein sequence ID" value="GIM93285.1"/>
    <property type="molecule type" value="Genomic_DNA"/>
</dbReference>
<organism evidence="9 10">
    <name type="scientific">Paractinoplanes toevensis</name>
    <dbReference type="NCBI Taxonomy" id="571911"/>
    <lineage>
        <taxon>Bacteria</taxon>
        <taxon>Bacillati</taxon>
        <taxon>Actinomycetota</taxon>
        <taxon>Actinomycetes</taxon>
        <taxon>Micromonosporales</taxon>
        <taxon>Micromonosporaceae</taxon>
        <taxon>Paractinoplanes</taxon>
    </lineage>
</organism>
<evidence type="ECO:0000256" key="5">
    <source>
        <dbReference type="ARBA" id="ARBA00023163"/>
    </source>
</evidence>
<feature type="domain" description="RNA polymerase sigma factor 70 region 4 type 2" evidence="7">
    <location>
        <begin position="133"/>
        <end position="179"/>
    </location>
</feature>
<dbReference type="InterPro" id="IPR013325">
    <property type="entry name" value="RNA_pol_sigma_r2"/>
</dbReference>
<comment type="similarity">
    <text evidence="1">Belongs to the sigma-70 factor family. ECF subfamily.</text>
</comment>
<name>A0A919TD01_9ACTN</name>
<sequence length="301" mass="32743">MDDSAFAELVEPHRRELLLHCYRMLGSRTEAEDALQETLLAAWRGLDGFEGRSSLRTWLYRIATTRCLNARRGASRRVPAPVPPFEPPAPSRLGEVTWLQAYPDALLDGVPDTAPGPAARYEMREAVSLAFVTGLQRMPPRQAATLILRDVLGYTLSETADLLGVTVTVVKGLLQRARAAQGEPAGAAEQDRALVDRFAQAFSARDLPALLGLLTDDAWLSMPPAPHEYHGREAIAGFLAASPTWRHALRLAETRANGQPAFACFLDEAPAGLMVLTLRGGRIGALTRFLQPGSLRDAGML</sequence>
<feature type="domain" description="RNA polymerase sigma-70 region 2" evidence="6">
    <location>
        <begin position="9"/>
        <end position="77"/>
    </location>
</feature>
<evidence type="ECO:0000313" key="9">
    <source>
        <dbReference type="EMBL" id="GIM93285.1"/>
    </source>
</evidence>
<accession>A0A919TD01</accession>
<dbReference type="Gene3D" id="1.10.1740.10">
    <property type="match status" value="1"/>
</dbReference>
<dbReference type="Gene3D" id="1.10.10.10">
    <property type="entry name" value="Winged helix-like DNA-binding domain superfamily/Winged helix DNA-binding domain"/>
    <property type="match status" value="1"/>
</dbReference>
<dbReference type="Pfam" id="PF08281">
    <property type="entry name" value="Sigma70_r4_2"/>
    <property type="match status" value="1"/>
</dbReference>
<evidence type="ECO:0000259" key="6">
    <source>
        <dbReference type="Pfam" id="PF04542"/>
    </source>
</evidence>
<feature type="domain" description="SnoaL-like" evidence="8">
    <location>
        <begin position="195"/>
        <end position="248"/>
    </location>
</feature>
<protein>
    <submittedName>
        <fullName evidence="9">RNA polymerase sigma factor</fullName>
    </submittedName>
</protein>
<dbReference type="Proteomes" id="UP000677082">
    <property type="component" value="Unassembled WGS sequence"/>
</dbReference>
<dbReference type="SUPFAM" id="SSF88659">
    <property type="entry name" value="Sigma3 and sigma4 domains of RNA polymerase sigma factors"/>
    <property type="match status" value="1"/>
</dbReference>
<reference evidence="9 10" key="1">
    <citation type="submission" date="2021-03" db="EMBL/GenBank/DDBJ databases">
        <title>Whole genome shotgun sequence of Actinoplanes toevensis NBRC 105298.</title>
        <authorList>
            <person name="Komaki H."/>
            <person name="Tamura T."/>
        </authorList>
    </citation>
    <scope>NUCLEOTIDE SEQUENCE [LARGE SCALE GENOMIC DNA]</scope>
    <source>
        <strain evidence="9 10">NBRC 105298</strain>
    </source>
</reference>
<dbReference type="InterPro" id="IPR052704">
    <property type="entry name" value="ECF_Sigma-70_Domain"/>
</dbReference>
<dbReference type="InterPro" id="IPR037401">
    <property type="entry name" value="SnoaL-like"/>
</dbReference>
<dbReference type="SUPFAM" id="SSF88946">
    <property type="entry name" value="Sigma2 domain of RNA polymerase sigma factors"/>
    <property type="match status" value="1"/>
</dbReference>
<dbReference type="NCBIfam" id="TIGR02960">
    <property type="entry name" value="SigX5"/>
    <property type="match status" value="1"/>
</dbReference>
<evidence type="ECO:0000256" key="2">
    <source>
        <dbReference type="ARBA" id="ARBA00011344"/>
    </source>
</evidence>
<dbReference type="InterPro" id="IPR013249">
    <property type="entry name" value="RNA_pol_sigma70_r4_t2"/>
</dbReference>
<dbReference type="AlphaFoldDB" id="A0A919TD01"/>